<dbReference type="Proteomes" id="UP001364472">
    <property type="component" value="Unassembled WGS sequence"/>
</dbReference>
<proteinExistence type="inferred from homology"/>
<feature type="domain" description="Glycosyltransferase subfamily 4-like N-terminal" evidence="4">
    <location>
        <begin position="14"/>
        <end position="117"/>
    </location>
</feature>
<dbReference type="EC" id="2.4.-.-" evidence="5"/>
<dbReference type="RefSeq" id="WP_337335797.1">
    <property type="nucleotide sequence ID" value="NZ_JBBDHC010000015.1"/>
</dbReference>
<dbReference type="Pfam" id="PF13439">
    <property type="entry name" value="Glyco_transf_4"/>
    <property type="match status" value="1"/>
</dbReference>
<gene>
    <name evidence="5" type="ORF">WB794_10480</name>
</gene>
<keyword evidence="6" id="KW-1185">Reference proteome</keyword>
<keyword evidence="2 5" id="KW-0328">Glycosyltransferase</keyword>
<evidence type="ECO:0000256" key="3">
    <source>
        <dbReference type="ARBA" id="ARBA00022679"/>
    </source>
</evidence>
<reference evidence="5 6" key="1">
    <citation type="journal article" date="2016" name="Antonie Van Leeuwenhoek">
        <title>Denitratimonas tolerans gen. nov., sp. nov., a denitrifying bacterium isolated from a bioreactor for tannery wastewater treatment.</title>
        <authorList>
            <person name="Han S.I."/>
            <person name="Kim J.O."/>
            <person name="Lee Y.R."/>
            <person name="Ekpeghere K.I."/>
            <person name="Koh S.C."/>
            <person name="Whang K.S."/>
        </authorList>
    </citation>
    <scope>NUCLEOTIDE SEQUENCE [LARGE SCALE GENOMIC DNA]</scope>
    <source>
        <strain evidence="5 6">KACC 17565</strain>
    </source>
</reference>
<dbReference type="GO" id="GO:0016757">
    <property type="term" value="F:glycosyltransferase activity"/>
    <property type="evidence" value="ECO:0007669"/>
    <property type="project" value="UniProtKB-KW"/>
</dbReference>
<evidence type="ECO:0000313" key="6">
    <source>
        <dbReference type="Proteomes" id="UP001364472"/>
    </source>
</evidence>
<evidence type="ECO:0000259" key="4">
    <source>
        <dbReference type="Pfam" id="PF13439"/>
    </source>
</evidence>
<comment type="caution">
    <text evidence="5">The sequence shown here is derived from an EMBL/GenBank/DDBJ whole genome shotgun (WGS) entry which is preliminary data.</text>
</comment>
<dbReference type="PANTHER" id="PTHR12526:SF640">
    <property type="entry name" value="COLANIC ACID BIOSYNTHESIS GLYCOSYLTRANSFERASE WCAL-RELATED"/>
    <property type="match status" value="1"/>
</dbReference>
<evidence type="ECO:0000313" key="5">
    <source>
        <dbReference type="EMBL" id="MEJ1250094.1"/>
    </source>
</evidence>
<keyword evidence="3 5" id="KW-0808">Transferase</keyword>
<dbReference type="InterPro" id="IPR028098">
    <property type="entry name" value="Glyco_trans_4-like_N"/>
</dbReference>
<evidence type="ECO:0000256" key="2">
    <source>
        <dbReference type="ARBA" id="ARBA00022676"/>
    </source>
</evidence>
<sequence>MRIVHLILTRRFAGSERYAVELANAQAQAGHDVTMVLRRVATEDRPDAIAHRLDPAVRVEAVGLLSPVWQARRIVRRLRPDVAHAHLSGACRALHGLRGECLRVASLHVAYKSRQHADLDALIAIAPWQLPAIPPALRPHSVQIDNWTRAQPAAPDARARIRAGARIAPDAFVFGALGRVERSKGLDVLVEAWKRADLPIEARLVIVGQGEAFDALRKIAPREVVMPGFVSDPQDWMAAFDVFVSAARREPFGLVLLEAMGAGLPILASASEGARHLAEVIGTPLLPIDDPEALAEALRETFSQRPARRAYPMERFDLAARVADIEAFYRRELAALGRDRVGPEPA</sequence>
<dbReference type="SUPFAM" id="SSF53756">
    <property type="entry name" value="UDP-Glycosyltransferase/glycogen phosphorylase"/>
    <property type="match status" value="1"/>
</dbReference>
<organism evidence="5 6">
    <name type="scientific">Denitratimonas tolerans</name>
    <dbReference type="NCBI Taxonomy" id="1338420"/>
    <lineage>
        <taxon>Bacteria</taxon>
        <taxon>Pseudomonadati</taxon>
        <taxon>Pseudomonadota</taxon>
        <taxon>Gammaproteobacteria</taxon>
        <taxon>Lysobacterales</taxon>
        <taxon>Lysobacteraceae</taxon>
        <taxon>Denitratimonas</taxon>
    </lineage>
</organism>
<protein>
    <submittedName>
        <fullName evidence="5">Glycosyltransferase</fullName>
        <ecNumber evidence="5">2.4.-.-</ecNumber>
    </submittedName>
</protein>
<dbReference type="PANTHER" id="PTHR12526">
    <property type="entry name" value="GLYCOSYLTRANSFERASE"/>
    <property type="match status" value="1"/>
</dbReference>
<dbReference type="EMBL" id="JBBDHC010000015">
    <property type="protein sequence ID" value="MEJ1250094.1"/>
    <property type="molecule type" value="Genomic_DNA"/>
</dbReference>
<evidence type="ECO:0000256" key="1">
    <source>
        <dbReference type="ARBA" id="ARBA00009481"/>
    </source>
</evidence>
<accession>A0AAW9R717</accession>
<name>A0AAW9R717_9GAMM</name>
<dbReference type="Gene3D" id="3.40.50.2000">
    <property type="entry name" value="Glycogen Phosphorylase B"/>
    <property type="match status" value="2"/>
</dbReference>
<comment type="similarity">
    <text evidence="1">Belongs to the glycosyltransferase group 1 family. Glycosyltransferase 4 subfamily.</text>
</comment>
<dbReference type="AlphaFoldDB" id="A0AAW9R717"/>
<dbReference type="Pfam" id="PF13692">
    <property type="entry name" value="Glyco_trans_1_4"/>
    <property type="match status" value="1"/>
</dbReference>